<accession>A0A0G0I5T3</accession>
<dbReference type="Proteomes" id="UP000034231">
    <property type="component" value="Unassembled WGS sequence"/>
</dbReference>
<feature type="domain" description="ChsH2 rubredoxin-like zinc ribbon" evidence="1">
    <location>
        <begin position="12"/>
        <end position="38"/>
    </location>
</feature>
<dbReference type="Gene3D" id="6.10.30.10">
    <property type="match status" value="1"/>
</dbReference>
<organism evidence="2 3">
    <name type="scientific">Candidatus Shapirobacteria bacterium GW2011_GWE1_38_10</name>
    <dbReference type="NCBI Taxonomy" id="1618488"/>
    <lineage>
        <taxon>Bacteria</taxon>
        <taxon>Candidatus Shapironibacteriota</taxon>
    </lineage>
</organism>
<proteinExistence type="predicted"/>
<comment type="caution">
    <text evidence="2">The sequence shown here is derived from an EMBL/GenBank/DDBJ whole genome shotgun (WGS) entry which is preliminary data.</text>
</comment>
<evidence type="ECO:0000313" key="2">
    <source>
        <dbReference type="EMBL" id="KKQ50668.1"/>
    </source>
</evidence>
<evidence type="ECO:0000313" key="3">
    <source>
        <dbReference type="Proteomes" id="UP000034231"/>
    </source>
</evidence>
<reference evidence="2 3" key="1">
    <citation type="journal article" date="2015" name="Nature">
        <title>rRNA introns, odd ribosomes, and small enigmatic genomes across a large radiation of phyla.</title>
        <authorList>
            <person name="Brown C.T."/>
            <person name="Hug L.A."/>
            <person name="Thomas B.C."/>
            <person name="Sharon I."/>
            <person name="Castelle C.J."/>
            <person name="Singh A."/>
            <person name="Wilkins M.J."/>
            <person name="Williams K.H."/>
            <person name="Banfield J.F."/>
        </authorList>
    </citation>
    <scope>NUCLEOTIDE SEQUENCE [LARGE SCALE GENOMIC DNA]</scope>
</reference>
<protein>
    <recommendedName>
        <fullName evidence="1">ChsH2 rubredoxin-like zinc ribbon domain-containing protein</fullName>
    </recommendedName>
</protein>
<dbReference type="Pfam" id="PF12172">
    <property type="entry name" value="zf-ChsH2"/>
    <property type="match status" value="1"/>
</dbReference>
<name>A0A0G0I5T3_9BACT</name>
<dbReference type="EMBL" id="LBTX01000003">
    <property type="protein sequence ID" value="KKQ50668.1"/>
    <property type="molecule type" value="Genomic_DNA"/>
</dbReference>
<dbReference type="InterPro" id="IPR022002">
    <property type="entry name" value="ChsH2_Znr"/>
</dbReference>
<sequence length="82" mass="9654">MEIPRHWRLKQQRYQLIGEKCPHCEELIFPPRDICPGVGCGQNTFTLPLISRTEKKYYNEKGIAVTERVKSTRMDVKELVYS</sequence>
<gene>
    <name evidence="2" type="ORF">US68_C0003G0034</name>
</gene>
<dbReference type="SUPFAM" id="SSF50249">
    <property type="entry name" value="Nucleic acid-binding proteins"/>
    <property type="match status" value="1"/>
</dbReference>
<dbReference type="InterPro" id="IPR012340">
    <property type="entry name" value="NA-bd_OB-fold"/>
</dbReference>
<dbReference type="AlphaFoldDB" id="A0A0G0I5T3"/>
<evidence type="ECO:0000259" key="1">
    <source>
        <dbReference type="Pfam" id="PF12172"/>
    </source>
</evidence>